<name>A0A835GTQ4_9MAGN</name>
<dbReference type="InterPro" id="IPR002885">
    <property type="entry name" value="PPR_rpt"/>
</dbReference>
<feature type="repeat" description="PPR" evidence="2">
    <location>
        <begin position="240"/>
        <end position="270"/>
    </location>
</feature>
<dbReference type="NCBIfam" id="TIGR00756">
    <property type="entry name" value="PPR"/>
    <property type="match status" value="5"/>
</dbReference>
<dbReference type="OrthoDB" id="185373at2759"/>
<dbReference type="Proteomes" id="UP000631114">
    <property type="component" value="Unassembled WGS sequence"/>
</dbReference>
<sequence length="705" mass="78226">MYLSKLTFFSTHLKTLTKPLTHHHHHRHVTPLLSIRCLSYATPEEAAAARRQRKRTLRIEPPLNSIRPQRRPQNPISKNPNPNPNAPKLPEHVSALKGKRLDLHNKILTLIRENDLDEAALYTRHSIYSNCKPTIFTCNAVMAALLRQSRYSDMLSLHRFVTQAGVAANVVTHNLLINAYCDCRKTDTALEHYKQLINNAPFDPSPTTYRILVKGLVDNLKVDRAVELKDEMLEKGLVADPVVYNYLILGLVKNEDGDRALALYEELKEKLDFVNDGIVYGNLMKAYFLKGLDKEAMEIYADLSGEGSSIKMNALAYNSVLQALIKNGKSDEALQLFERMKEEHSPPRKLTVNLGSYNVMVDWFCEQGKFDDAIEVFRKMGEKRSSPDTLSFNNLIQQLCANDLMPKAEELYREMGEIPGANPDEYTYVLLIDTCFEQSRADDAAEYFGKMVESGLKPNLATYNKVVDGLIKAGKIDEANGFFSQMIVKLRLDAANFEVMLRALCEAAKLDEVLKLVSEMLKDEKVGLNSEMDEFVRDALRKEGREGDLVKLLEDKEREEREKAEALAKKAAEEAEAEAAKAAKASALAAGGTYSLFGDTKPSNGNVSPLSLFGDTKTSNSDVPSAETFSMNGEAPSGNQEGSGGAPAVEATPALGVVEETIDASDLDKELNIKGDGMMEETTEASDTDEESSIKADGVVEEIIV</sequence>
<feature type="repeat" description="PPR" evidence="2">
    <location>
        <begin position="424"/>
        <end position="458"/>
    </location>
</feature>
<dbReference type="SUPFAM" id="SSF81901">
    <property type="entry name" value="HCP-like"/>
    <property type="match status" value="1"/>
</dbReference>
<dbReference type="InterPro" id="IPR052308">
    <property type="entry name" value="PPR_domain-containing"/>
</dbReference>
<feature type="region of interest" description="Disordered" evidence="4">
    <location>
        <begin position="674"/>
        <end position="697"/>
    </location>
</feature>
<protein>
    <recommendedName>
        <fullName evidence="7">Pentatricopeptide repeat-containing protein</fullName>
    </recommendedName>
</protein>
<dbReference type="PANTHER" id="PTHR47937:SF5">
    <property type="entry name" value="PENTATRICOPEPTIDE REPEAT-CONTAINING PROTEIN"/>
    <property type="match status" value="1"/>
</dbReference>
<evidence type="ECO:0000256" key="4">
    <source>
        <dbReference type="SAM" id="MobiDB-lite"/>
    </source>
</evidence>
<dbReference type="InterPro" id="IPR011990">
    <property type="entry name" value="TPR-like_helical_dom_sf"/>
</dbReference>
<comment type="caution">
    <text evidence="5">The sequence shown here is derived from an EMBL/GenBank/DDBJ whole genome shotgun (WGS) entry which is preliminary data.</text>
</comment>
<keyword evidence="1" id="KW-0677">Repeat</keyword>
<gene>
    <name evidence="5" type="ORF">IFM89_039904</name>
</gene>
<evidence type="ECO:0008006" key="7">
    <source>
        <dbReference type="Google" id="ProtNLM"/>
    </source>
</evidence>
<feature type="repeat" description="PPR" evidence="2">
    <location>
        <begin position="169"/>
        <end position="199"/>
    </location>
</feature>
<evidence type="ECO:0000256" key="2">
    <source>
        <dbReference type="PROSITE-ProRule" id="PRU00708"/>
    </source>
</evidence>
<dbReference type="PANTHER" id="PTHR47937">
    <property type="entry name" value="PLASTID TRANSCRIPTIONALLY ACTIVE CHROMOSOME 2-LIKE PROTEIN"/>
    <property type="match status" value="1"/>
</dbReference>
<dbReference type="GO" id="GO:0048316">
    <property type="term" value="P:seed development"/>
    <property type="evidence" value="ECO:0007669"/>
    <property type="project" value="UniProtKB-ARBA"/>
</dbReference>
<evidence type="ECO:0000256" key="1">
    <source>
        <dbReference type="ARBA" id="ARBA00022737"/>
    </source>
</evidence>
<feature type="repeat" description="PPR" evidence="2">
    <location>
        <begin position="205"/>
        <end position="239"/>
    </location>
</feature>
<evidence type="ECO:0000256" key="3">
    <source>
        <dbReference type="SAM" id="Coils"/>
    </source>
</evidence>
<feature type="repeat" description="PPR" evidence="2">
    <location>
        <begin position="493"/>
        <end position="523"/>
    </location>
</feature>
<dbReference type="AlphaFoldDB" id="A0A835GTQ4"/>
<reference evidence="5 6" key="1">
    <citation type="submission" date="2020-10" db="EMBL/GenBank/DDBJ databases">
        <title>The Coptis chinensis genome and diversification of protoberbering-type alkaloids.</title>
        <authorList>
            <person name="Wang B."/>
            <person name="Shu S."/>
            <person name="Song C."/>
            <person name="Liu Y."/>
        </authorList>
    </citation>
    <scope>NUCLEOTIDE SEQUENCE [LARGE SCALE GENOMIC DNA]</scope>
    <source>
        <strain evidence="5">HL-2020</strain>
        <tissue evidence="5">Leaf</tissue>
    </source>
</reference>
<dbReference type="Pfam" id="PF01535">
    <property type="entry name" value="PPR"/>
    <property type="match status" value="3"/>
</dbReference>
<feature type="repeat" description="PPR" evidence="2">
    <location>
        <begin position="353"/>
        <end position="387"/>
    </location>
</feature>
<dbReference type="Gene3D" id="1.25.40.10">
    <property type="entry name" value="Tetratricopeptide repeat domain"/>
    <property type="match status" value="4"/>
</dbReference>
<dbReference type="EMBL" id="JADFTS010000071">
    <property type="protein sequence ID" value="KAF9586879.1"/>
    <property type="molecule type" value="Genomic_DNA"/>
</dbReference>
<feature type="region of interest" description="Disordered" evidence="4">
    <location>
        <begin position="608"/>
        <end position="647"/>
    </location>
</feature>
<feature type="compositionally biased region" description="Polar residues" evidence="4">
    <location>
        <begin position="616"/>
        <end position="631"/>
    </location>
</feature>
<proteinExistence type="predicted"/>
<feature type="repeat" description="PPR" evidence="2">
    <location>
        <begin position="313"/>
        <end position="347"/>
    </location>
</feature>
<feature type="compositionally biased region" description="Acidic residues" evidence="4">
    <location>
        <begin position="678"/>
        <end position="691"/>
    </location>
</feature>
<evidence type="ECO:0000313" key="6">
    <source>
        <dbReference type="Proteomes" id="UP000631114"/>
    </source>
</evidence>
<evidence type="ECO:0000313" key="5">
    <source>
        <dbReference type="EMBL" id="KAF9586879.1"/>
    </source>
</evidence>
<dbReference type="Pfam" id="PF13041">
    <property type="entry name" value="PPR_2"/>
    <property type="match status" value="3"/>
</dbReference>
<dbReference type="SUPFAM" id="SSF48452">
    <property type="entry name" value="TPR-like"/>
    <property type="match status" value="1"/>
</dbReference>
<keyword evidence="3" id="KW-0175">Coiled coil</keyword>
<organism evidence="5 6">
    <name type="scientific">Coptis chinensis</name>
    <dbReference type="NCBI Taxonomy" id="261450"/>
    <lineage>
        <taxon>Eukaryota</taxon>
        <taxon>Viridiplantae</taxon>
        <taxon>Streptophyta</taxon>
        <taxon>Embryophyta</taxon>
        <taxon>Tracheophyta</taxon>
        <taxon>Spermatophyta</taxon>
        <taxon>Magnoliopsida</taxon>
        <taxon>Ranunculales</taxon>
        <taxon>Ranunculaceae</taxon>
        <taxon>Coptidoideae</taxon>
        <taxon>Coptis</taxon>
    </lineage>
</organism>
<feature type="repeat" description="PPR" evidence="2">
    <location>
        <begin position="459"/>
        <end position="489"/>
    </location>
</feature>
<accession>A0A835GTQ4</accession>
<feature type="region of interest" description="Disordered" evidence="4">
    <location>
        <begin position="46"/>
        <end position="91"/>
    </location>
</feature>
<feature type="coiled-coil region" evidence="3">
    <location>
        <begin position="549"/>
        <end position="585"/>
    </location>
</feature>
<dbReference type="FunFam" id="1.25.40.10:FF:000922">
    <property type="entry name" value="Pentatricopeptide repeat-containing protein"/>
    <property type="match status" value="1"/>
</dbReference>
<keyword evidence="6" id="KW-1185">Reference proteome</keyword>
<dbReference type="PROSITE" id="PS51375">
    <property type="entry name" value="PPR"/>
    <property type="match status" value="8"/>
</dbReference>